<dbReference type="Proteomes" id="UP000477070">
    <property type="component" value="Unassembled WGS sequence"/>
</dbReference>
<name>A0A6B0HPC5_9HELI</name>
<proteinExistence type="predicted"/>
<keyword evidence="1" id="KW-0812">Transmembrane</keyword>
<organism evidence="2 3">
    <name type="scientific">Helicobacter saguini</name>
    <dbReference type="NCBI Taxonomy" id="1548018"/>
    <lineage>
        <taxon>Bacteria</taxon>
        <taxon>Pseudomonadati</taxon>
        <taxon>Campylobacterota</taxon>
        <taxon>Epsilonproteobacteria</taxon>
        <taxon>Campylobacterales</taxon>
        <taxon>Helicobacteraceae</taxon>
        <taxon>Helicobacter</taxon>
    </lineage>
</organism>
<evidence type="ECO:0000313" key="3">
    <source>
        <dbReference type="Proteomes" id="UP000477070"/>
    </source>
</evidence>
<evidence type="ECO:0000313" key="2">
    <source>
        <dbReference type="EMBL" id="MWV69775.1"/>
    </source>
</evidence>
<accession>A0A6B0HPC5</accession>
<feature type="transmembrane region" description="Helical" evidence="1">
    <location>
        <begin position="6"/>
        <end position="24"/>
    </location>
</feature>
<dbReference type="RefSeq" id="WP_160659331.1">
    <property type="nucleotide sequence ID" value="NZ_JRMP02000002.1"/>
</dbReference>
<sequence>MGKSRIIALVIFVVCFLLLAYKNFENGKELEDRSHPINRAACEFNGKC</sequence>
<dbReference type="AlphaFoldDB" id="A0A6B0HPC5"/>
<dbReference type="EMBL" id="QBIU01000001">
    <property type="protein sequence ID" value="MWV69775.1"/>
    <property type="molecule type" value="Genomic_DNA"/>
</dbReference>
<keyword evidence="1" id="KW-1133">Transmembrane helix</keyword>
<reference evidence="2 3" key="1">
    <citation type="submission" date="2019-12" db="EMBL/GenBank/DDBJ databases">
        <title>Multi-Generational Helicobacter saguini Isolates.</title>
        <authorList>
            <person name="Mannion A."/>
            <person name="Shen Z."/>
            <person name="Fox J.G."/>
        </authorList>
    </citation>
    <scope>NUCLEOTIDE SEQUENCE [LARGE SCALE GENOMIC DNA]</scope>
    <source>
        <strain evidence="3">16-048 (F4)</strain>
    </source>
</reference>
<keyword evidence="1" id="KW-0472">Membrane</keyword>
<comment type="caution">
    <text evidence="2">The sequence shown here is derived from an EMBL/GenBank/DDBJ whole genome shotgun (WGS) entry which is preliminary data.</text>
</comment>
<evidence type="ECO:0000256" key="1">
    <source>
        <dbReference type="SAM" id="Phobius"/>
    </source>
</evidence>
<protein>
    <submittedName>
        <fullName evidence="2">Uncharacterized protein</fullName>
    </submittedName>
</protein>
<gene>
    <name evidence="2" type="ORF">DCO61_07130</name>
</gene>